<dbReference type="InterPro" id="IPR025870">
    <property type="entry name" value="Glyoxalase-like_dom"/>
</dbReference>
<dbReference type="Pfam" id="PF13468">
    <property type="entry name" value="Glyoxalase_3"/>
    <property type="match status" value="1"/>
</dbReference>
<name>A0ABR2YQ94_9CHLO</name>
<dbReference type="Proteomes" id="UP001491310">
    <property type="component" value="Unassembled WGS sequence"/>
</dbReference>
<comment type="caution">
    <text evidence="2">The sequence shown here is derived from an EMBL/GenBank/DDBJ whole genome shotgun (WGS) entry which is preliminary data.</text>
</comment>
<dbReference type="SUPFAM" id="SSF54593">
    <property type="entry name" value="Glyoxalase/Bleomycin resistance protein/Dihydroxybiphenyl dioxygenase"/>
    <property type="match status" value="1"/>
</dbReference>
<evidence type="ECO:0000313" key="3">
    <source>
        <dbReference type="Proteomes" id="UP001491310"/>
    </source>
</evidence>
<keyword evidence="3" id="KW-1185">Reference proteome</keyword>
<evidence type="ECO:0000313" key="2">
    <source>
        <dbReference type="EMBL" id="KAK9909098.1"/>
    </source>
</evidence>
<evidence type="ECO:0000259" key="1">
    <source>
        <dbReference type="Pfam" id="PF13468"/>
    </source>
</evidence>
<dbReference type="Gene3D" id="3.10.180.10">
    <property type="entry name" value="2,3-Dihydroxybiphenyl 1,2-Dioxygenase, domain 1"/>
    <property type="match status" value="1"/>
</dbReference>
<sequence length="214" mass="23851">MPLLPRIDHIIIGARDLKAAADYFYEEYGLASYVGGKHQGWGTENIIVPLGEGYLEIAAVFDEDLAKKIDWGQLVLETPLTDKPWALLTYCVETEEGALATSERLGAMTKPMLRLRPDGSELTWRVAAMSRFKEEGRASKPFFITWDDPSVRPDKLPAPHKVQPQGIEYIELAGDKKTTEEWIGTDKLPLQWVEGTPGIKAVGIRTAAGMIELR</sequence>
<organism evidence="2 3">
    <name type="scientific">Coccomyxa subellipsoidea</name>
    <dbReference type="NCBI Taxonomy" id="248742"/>
    <lineage>
        <taxon>Eukaryota</taxon>
        <taxon>Viridiplantae</taxon>
        <taxon>Chlorophyta</taxon>
        <taxon>core chlorophytes</taxon>
        <taxon>Trebouxiophyceae</taxon>
        <taxon>Trebouxiophyceae incertae sedis</taxon>
        <taxon>Coccomyxaceae</taxon>
        <taxon>Coccomyxa</taxon>
    </lineage>
</organism>
<feature type="domain" description="Glyoxalase-like" evidence="1">
    <location>
        <begin position="7"/>
        <end position="179"/>
    </location>
</feature>
<dbReference type="PANTHER" id="PTHR40265:SF1">
    <property type="entry name" value="GLYOXALASE-LIKE DOMAIN-CONTAINING PROTEIN"/>
    <property type="match status" value="1"/>
</dbReference>
<accession>A0ABR2YQ94</accession>
<dbReference type="EMBL" id="JALJOT010000007">
    <property type="protein sequence ID" value="KAK9909098.1"/>
    <property type="molecule type" value="Genomic_DNA"/>
</dbReference>
<dbReference type="PANTHER" id="PTHR40265">
    <property type="entry name" value="BLL2707 PROTEIN"/>
    <property type="match status" value="1"/>
</dbReference>
<reference evidence="2 3" key="1">
    <citation type="journal article" date="2024" name="Nat. Commun.">
        <title>Phylogenomics reveals the evolutionary origins of lichenization in chlorophyte algae.</title>
        <authorList>
            <person name="Puginier C."/>
            <person name="Libourel C."/>
            <person name="Otte J."/>
            <person name="Skaloud P."/>
            <person name="Haon M."/>
            <person name="Grisel S."/>
            <person name="Petersen M."/>
            <person name="Berrin J.G."/>
            <person name="Delaux P.M."/>
            <person name="Dal Grande F."/>
            <person name="Keller J."/>
        </authorList>
    </citation>
    <scope>NUCLEOTIDE SEQUENCE [LARGE SCALE GENOMIC DNA]</scope>
    <source>
        <strain evidence="2 3">SAG 216-7</strain>
    </source>
</reference>
<proteinExistence type="predicted"/>
<gene>
    <name evidence="2" type="ORF">WJX75_007085</name>
</gene>
<dbReference type="InterPro" id="IPR029068">
    <property type="entry name" value="Glyas_Bleomycin-R_OHBP_Dase"/>
</dbReference>
<protein>
    <recommendedName>
        <fullName evidence="1">Glyoxalase-like domain-containing protein</fullName>
    </recommendedName>
</protein>